<name>A0A7V9Z1Z1_9BACL</name>
<dbReference type="Proteomes" id="UP000580891">
    <property type="component" value="Unassembled WGS sequence"/>
</dbReference>
<keyword evidence="3" id="KW-1185">Reference proteome</keyword>
<feature type="transmembrane region" description="Helical" evidence="1">
    <location>
        <begin position="21"/>
        <end position="40"/>
    </location>
</feature>
<sequence>MFSGVLSTAISSLLQQYQKDYSGAMFMFYIGVVVVALALCEEPGRPVI</sequence>
<dbReference type="EMBL" id="JACDUU010000006">
    <property type="protein sequence ID" value="MBA2872430.1"/>
    <property type="molecule type" value="Genomic_DNA"/>
</dbReference>
<protein>
    <submittedName>
        <fullName evidence="2">Uncharacterized protein</fullName>
    </submittedName>
</protein>
<proteinExistence type="predicted"/>
<organism evidence="2 3">
    <name type="scientific">[Anoxybacillus] calidus</name>
    <dbReference type="NCBI Taxonomy" id="575178"/>
    <lineage>
        <taxon>Bacteria</taxon>
        <taxon>Bacillati</taxon>
        <taxon>Bacillota</taxon>
        <taxon>Bacilli</taxon>
        <taxon>Bacillales</taxon>
        <taxon>Anoxybacillaceae</taxon>
        <taxon>Paranoxybacillus</taxon>
    </lineage>
</organism>
<dbReference type="AlphaFoldDB" id="A0A7V9Z1Z1"/>
<reference evidence="2 3" key="1">
    <citation type="submission" date="2020-07" db="EMBL/GenBank/DDBJ databases">
        <title>Genomic Encyclopedia of Type Strains, Phase IV (KMG-IV): sequencing the most valuable type-strain genomes for metagenomic binning, comparative biology and taxonomic classification.</title>
        <authorList>
            <person name="Goeker M."/>
        </authorList>
    </citation>
    <scope>NUCLEOTIDE SEQUENCE [LARGE SCALE GENOMIC DNA]</scope>
    <source>
        <strain evidence="2 3">DSM 25220</strain>
    </source>
</reference>
<evidence type="ECO:0000313" key="3">
    <source>
        <dbReference type="Proteomes" id="UP000580891"/>
    </source>
</evidence>
<accession>A0A7V9Z1Z1</accession>
<keyword evidence="1" id="KW-0472">Membrane</keyword>
<evidence type="ECO:0000256" key="1">
    <source>
        <dbReference type="SAM" id="Phobius"/>
    </source>
</evidence>
<keyword evidence="1" id="KW-0812">Transmembrane</keyword>
<comment type="caution">
    <text evidence="2">The sequence shown here is derived from an EMBL/GenBank/DDBJ whole genome shotgun (WGS) entry which is preliminary data.</text>
</comment>
<keyword evidence="1" id="KW-1133">Transmembrane helix</keyword>
<evidence type="ECO:0000313" key="2">
    <source>
        <dbReference type="EMBL" id="MBA2872430.1"/>
    </source>
</evidence>
<gene>
    <name evidence="2" type="ORF">HNQ85_002739</name>
</gene>